<comment type="catalytic activity">
    <reaction evidence="1">
        <text>Hydrolysis of terminal non-reducing N-acetyl-D-hexosamine residues in N-acetyl-beta-D-hexosaminides.</text>
        <dbReference type="EC" id="3.2.1.52"/>
    </reaction>
</comment>
<feature type="domain" description="Beta-hexosaminidase eukaryotic type N-terminal" evidence="9">
    <location>
        <begin position="90"/>
        <end position="277"/>
    </location>
</feature>
<feature type="domain" description="Glycoside hydrolase family 20 catalytic" evidence="8">
    <location>
        <begin position="301"/>
        <end position="665"/>
    </location>
</feature>
<dbReference type="Pfam" id="PF14845">
    <property type="entry name" value="Glycohydro_20b2"/>
    <property type="match status" value="1"/>
</dbReference>
<dbReference type="InterPro" id="IPR015883">
    <property type="entry name" value="Glyco_hydro_20_cat"/>
</dbReference>
<dbReference type="SUPFAM" id="SSF55545">
    <property type="entry name" value="beta-N-acetylhexosaminidase-like domain"/>
    <property type="match status" value="1"/>
</dbReference>
<dbReference type="InterPro" id="IPR025705">
    <property type="entry name" value="Beta_hexosaminidase_sua/sub"/>
</dbReference>
<comment type="similarity">
    <text evidence="2">Belongs to the glycosyl hydrolase 20 family.</text>
</comment>
<name>A0AAN8X4J1_HALRR</name>
<reference evidence="10 11" key="1">
    <citation type="submission" date="2023-11" db="EMBL/GenBank/DDBJ databases">
        <title>Halocaridina rubra genome assembly.</title>
        <authorList>
            <person name="Smith C."/>
        </authorList>
    </citation>
    <scope>NUCLEOTIDE SEQUENCE [LARGE SCALE GENOMIC DNA]</scope>
    <source>
        <strain evidence="10">EP-1</strain>
        <tissue evidence="10">Whole</tissue>
    </source>
</reference>
<evidence type="ECO:0000313" key="11">
    <source>
        <dbReference type="Proteomes" id="UP001381693"/>
    </source>
</evidence>
<dbReference type="FunFam" id="3.20.20.80:FF:000063">
    <property type="entry name" value="Beta-hexosaminidase"/>
    <property type="match status" value="1"/>
</dbReference>
<keyword evidence="7 10" id="KW-0326">Glycosidase</keyword>
<gene>
    <name evidence="10" type="primary">Hexo1_3</name>
    <name evidence="10" type="ORF">SK128_016506</name>
</gene>
<sequence length="724" mass="82761">MPSQSSESERRSSARVQEGKGREAIMRVLVLTALLAVASATGGNFFRLPTPYAYKCNEEGLCIRKLRTEIIGKSESLESCQLTCGQYGSLWPNPTGPVQLSKKTIPFTPMNMKLTKLTAPDPQVESMLEEATRYFQRNLHFFHADFPESKKTPYTEREKTEIHQPNQIQQVNIRLRSVPLNEDNLEQTIPEVEKPLTERIETWMRDSPFLSQKNSGQIERQNVNLEITVNSPERKLTLDTDESYNLEVKTAGEETTIKIVAVTYYGARHALESLSQLIAFDNTRESLMIVSDATIQDAPEFKYRGLMLDTSRNYYPKEDLMRLLDAMSQNKLNYFHWHIIDAASFPLYSESRPEMAYHGAYSSRKVYYPEDIRQIVKYANLRGIRVVPEFNAPGHTAAGWQWGEKSGKGRMVLCAGQKEKPWFDLGNEPPAGQMNPVNPELYNVLGEIYKDMVEYFDADMVHMGGDDVSFKCWQNSEEIQQYLAENGREPSSREMFELWKIFQNNALNKLQESAGPNRQITPIIHSSSFASNYIEKNKYIVQLTENANDTAIASYIDNGFKVIFSNYDQWRLDCDSTTWIGSKSLICPQNSPTWEHFYSNSPVDMLTYLGITNSRELRQDSGQNPIKQNILGGTALLYSSETDSHGLEPKTWPRVSAMAERLWSDPAQPLKGNDFTQQRLSKQRQRMVSRGIRADPVQPEYCLHDESACYSREQYAARSANIPQ</sequence>
<dbReference type="Pfam" id="PF00728">
    <property type="entry name" value="Glyco_hydro_20"/>
    <property type="match status" value="1"/>
</dbReference>
<dbReference type="EC" id="3.2.1.52" evidence="3"/>
<dbReference type="PANTHER" id="PTHR22600">
    <property type="entry name" value="BETA-HEXOSAMINIDASE"/>
    <property type="match status" value="1"/>
</dbReference>
<evidence type="ECO:0000256" key="1">
    <source>
        <dbReference type="ARBA" id="ARBA00001231"/>
    </source>
</evidence>
<organism evidence="10 11">
    <name type="scientific">Halocaridina rubra</name>
    <name type="common">Hawaiian red shrimp</name>
    <dbReference type="NCBI Taxonomy" id="373956"/>
    <lineage>
        <taxon>Eukaryota</taxon>
        <taxon>Metazoa</taxon>
        <taxon>Ecdysozoa</taxon>
        <taxon>Arthropoda</taxon>
        <taxon>Crustacea</taxon>
        <taxon>Multicrustacea</taxon>
        <taxon>Malacostraca</taxon>
        <taxon>Eumalacostraca</taxon>
        <taxon>Eucarida</taxon>
        <taxon>Decapoda</taxon>
        <taxon>Pleocyemata</taxon>
        <taxon>Caridea</taxon>
        <taxon>Atyoidea</taxon>
        <taxon>Atyidae</taxon>
        <taxon>Halocaridina</taxon>
    </lineage>
</organism>
<keyword evidence="6" id="KW-0325">Glycoprotein</keyword>
<evidence type="ECO:0000313" key="10">
    <source>
        <dbReference type="EMBL" id="KAK7071899.1"/>
    </source>
</evidence>
<dbReference type="Gene3D" id="3.20.20.80">
    <property type="entry name" value="Glycosidases"/>
    <property type="match status" value="1"/>
</dbReference>
<dbReference type="InterPro" id="IPR029019">
    <property type="entry name" value="HEX_eukaryotic_N"/>
</dbReference>
<dbReference type="Gene3D" id="3.30.379.10">
    <property type="entry name" value="Chitobiase/beta-hexosaminidase domain 2-like"/>
    <property type="match status" value="1"/>
</dbReference>
<dbReference type="PRINTS" id="PR00738">
    <property type="entry name" value="GLHYDRLASE20"/>
</dbReference>
<dbReference type="GO" id="GO:0005886">
    <property type="term" value="C:plasma membrane"/>
    <property type="evidence" value="ECO:0007669"/>
    <property type="project" value="TreeGrafter"/>
</dbReference>
<keyword evidence="11" id="KW-1185">Reference proteome</keyword>
<evidence type="ECO:0000259" key="8">
    <source>
        <dbReference type="Pfam" id="PF00728"/>
    </source>
</evidence>
<accession>A0AAN8X4J1</accession>
<dbReference type="GO" id="GO:0016231">
    <property type="term" value="F:beta-N-acetylglucosaminidase activity"/>
    <property type="evidence" value="ECO:0007669"/>
    <property type="project" value="TreeGrafter"/>
</dbReference>
<evidence type="ECO:0000256" key="5">
    <source>
        <dbReference type="ARBA" id="ARBA00022801"/>
    </source>
</evidence>
<keyword evidence="5 10" id="KW-0378">Hydrolase</keyword>
<dbReference type="GO" id="GO:0005975">
    <property type="term" value="P:carbohydrate metabolic process"/>
    <property type="evidence" value="ECO:0007669"/>
    <property type="project" value="InterPro"/>
</dbReference>
<protein>
    <recommendedName>
        <fullName evidence="3">beta-N-acetylhexosaminidase</fullName>
        <ecNumber evidence="3">3.2.1.52</ecNumber>
    </recommendedName>
</protein>
<dbReference type="PANTHER" id="PTHR22600:SF26">
    <property type="entry name" value="BETA-N-ACETYLHEXOSAMINIDASE"/>
    <property type="match status" value="1"/>
</dbReference>
<dbReference type="AlphaFoldDB" id="A0AAN8X4J1"/>
<dbReference type="InterPro" id="IPR029018">
    <property type="entry name" value="Hex-like_dom2"/>
</dbReference>
<dbReference type="EMBL" id="JAXCGZ010013832">
    <property type="protein sequence ID" value="KAK7071899.1"/>
    <property type="molecule type" value="Genomic_DNA"/>
</dbReference>
<dbReference type="SUPFAM" id="SSF51445">
    <property type="entry name" value="(Trans)glycosidases"/>
    <property type="match status" value="1"/>
</dbReference>
<dbReference type="InterPro" id="IPR017853">
    <property type="entry name" value="GH"/>
</dbReference>
<evidence type="ECO:0000256" key="2">
    <source>
        <dbReference type="ARBA" id="ARBA00006285"/>
    </source>
</evidence>
<dbReference type="GO" id="GO:0030203">
    <property type="term" value="P:glycosaminoglycan metabolic process"/>
    <property type="evidence" value="ECO:0007669"/>
    <property type="project" value="TreeGrafter"/>
</dbReference>
<evidence type="ECO:0000256" key="6">
    <source>
        <dbReference type="ARBA" id="ARBA00023180"/>
    </source>
</evidence>
<evidence type="ECO:0000256" key="7">
    <source>
        <dbReference type="ARBA" id="ARBA00023295"/>
    </source>
</evidence>
<keyword evidence="4" id="KW-0732">Signal</keyword>
<comment type="caution">
    <text evidence="10">The sequence shown here is derived from an EMBL/GenBank/DDBJ whole genome shotgun (WGS) entry which is preliminary data.</text>
</comment>
<proteinExistence type="inferred from homology"/>
<evidence type="ECO:0000259" key="9">
    <source>
        <dbReference type="Pfam" id="PF14845"/>
    </source>
</evidence>
<evidence type="ECO:0000256" key="4">
    <source>
        <dbReference type="ARBA" id="ARBA00022729"/>
    </source>
</evidence>
<evidence type="ECO:0000256" key="3">
    <source>
        <dbReference type="ARBA" id="ARBA00012663"/>
    </source>
</evidence>
<dbReference type="Proteomes" id="UP001381693">
    <property type="component" value="Unassembled WGS sequence"/>
</dbReference>